<evidence type="ECO:0000313" key="3">
    <source>
        <dbReference type="EMBL" id="ACO10199.1"/>
    </source>
</evidence>
<dbReference type="GO" id="GO:0032589">
    <property type="term" value="C:neuron projection membrane"/>
    <property type="evidence" value="ECO:0007669"/>
    <property type="project" value="TreeGrafter"/>
</dbReference>
<dbReference type="GO" id="GO:0050808">
    <property type="term" value="P:synapse organization"/>
    <property type="evidence" value="ECO:0007669"/>
    <property type="project" value="TreeGrafter"/>
</dbReference>
<dbReference type="SMART" id="SM00409">
    <property type="entry name" value="IG"/>
    <property type="match status" value="2"/>
</dbReference>
<keyword evidence="1" id="KW-0732">Signal</keyword>
<dbReference type="AlphaFoldDB" id="C1BME6"/>
<evidence type="ECO:0000256" key="1">
    <source>
        <dbReference type="SAM" id="SignalP"/>
    </source>
</evidence>
<dbReference type="Gene3D" id="2.60.40.10">
    <property type="entry name" value="Immunoglobulins"/>
    <property type="match status" value="2"/>
</dbReference>
<name>C1BME6_CALRO</name>
<dbReference type="InterPro" id="IPR036179">
    <property type="entry name" value="Ig-like_dom_sf"/>
</dbReference>
<protein>
    <submittedName>
        <fullName evidence="3">Limbic system-associated membrane protein</fullName>
    </submittedName>
</protein>
<feature type="chain" id="PRO_5002907447" evidence="1">
    <location>
        <begin position="26"/>
        <end position="271"/>
    </location>
</feature>
<feature type="domain" description="Ig-like" evidence="2">
    <location>
        <begin position="137"/>
        <end position="229"/>
    </location>
</feature>
<proteinExistence type="evidence at transcript level"/>
<accession>C1BME6</accession>
<dbReference type="SMART" id="SM00408">
    <property type="entry name" value="IGc2"/>
    <property type="match status" value="2"/>
</dbReference>
<dbReference type="InterPro" id="IPR013106">
    <property type="entry name" value="Ig_V-set"/>
</dbReference>
<dbReference type="PANTHER" id="PTHR23279:SF21">
    <property type="entry name" value="DEFECTIVE PROBOSCIS EXTENSION RESPONSE 11, ISOFORM B-RELATED"/>
    <property type="match status" value="1"/>
</dbReference>
<dbReference type="InterPro" id="IPR003598">
    <property type="entry name" value="Ig_sub2"/>
</dbReference>
<dbReference type="Pfam" id="PF07686">
    <property type="entry name" value="V-set"/>
    <property type="match status" value="1"/>
</dbReference>
<dbReference type="InterPro" id="IPR037448">
    <property type="entry name" value="Zig-8"/>
</dbReference>
<evidence type="ECO:0000259" key="2">
    <source>
        <dbReference type="PROSITE" id="PS50835"/>
    </source>
</evidence>
<gene>
    <name evidence="3" type="primary">LSAMP</name>
</gene>
<dbReference type="InterPro" id="IPR003599">
    <property type="entry name" value="Ig_sub"/>
</dbReference>
<dbReference type="InterPro" id="IPR007110">
    <property type="entry name" value="Ig-like_dom"/>
</dbReference>
<dbReference type="FunFam" id="2.60.40.10:FF:000129">
    <property type="entry name" value="CLUMA_CG018772, isoform A"/>
    <property type="match status" value="1"/>
</dbReference>
<feature type="domain" description="Ig-like" evidence="2">
    <location>
        <begin position="34"/>
        <end position="121"/>
    </location>
</feature>
<feature type="signal peptide" evidence="1">
    <location>
        <begin position="1"/>
        <end position="25"/>
    </location>
</feature>
<organism evidence="3">
    <name type="scientific">Caligus rogercresseyi</name>
    <name type="common">Sea louse</name>
    <dbReference type="NCBI Taxonomy" id="217165"/>
    <lineage>
        <taxon>Eukaryota</taxon>
        <taxon>Metazoa</taxon>
        <taxon>Ecdysozoa</taxon>
        <taxon>Arthropoda</taxon>
        <taxon>Crustacea</taxon>
        <taxon>Multicrustacea</taxon>
        <taxon>Hexanauplia</taxon>
        <taxon>Copepoda</taxon>
        <taxon>Siphonostomatoida</taxon>
        <taxon>Caligidae</taxon>
        <taxon>Caligus</taxon>
    </lineage>
</organism>
<reference evidence="3" key="1">
    <citation type="submission" date="2009-03" db="EMBL/GenBank/DDBJ databases">
        <title>Caligus rogercresseyi ESTs and full-length cDNAs.</title>
        <authorList>
            <person name="Yasuike M."/>
            <person name="von Schalburg K."/>
            <person name="Cooper G."/>
            <person name="Leong J."/>
            <person name="Jones S.R.M."/>
            <person name="Koop B.F."/>
        </authorList>
    </citation>
    <scope>NUCLEOTIDE SEQUENCE</scope>
    <source>
        <tissue evidence="3">Whole tissue</tissue>
    </source>
</reference>
<dbReference type="PROSITE" id="PS50835">
    <property type="entry name" value="IG_LIKE"/>
    <property type="match status" value="2"/>
</dbReference>
<dbReference type="InterPro" id="IPR013783">
    <property type="entry name" value="Ig-like_fold"/>
</dbReference>
<sequence length="271" mass="30169">MASMYALTLVALLTLEMISFQKVRSNPQQRSDQPHFDLFRIENYTVQSGATAHLPCVIKNLGNRSVAWIRSYDSHILTVDEETFISDPRFTTIHQRESSTWTLQIKSVGPQQAGQYECQISTEPKLSHFVYLTVIVPKVSIFGDQDVYVKSGSSVFLKCVISQSLIAPTYIEWRFGEHIIEGRGRIHTTPPEHLAPGTTMSTLSISSVERSDSGPYTCIPSLLNNASVNLHVFESDFPAAMQTSQGFTSFAEPLELLLGALTHLGIAFLRS</sequence>
<dbReference type="EMBL" id="BT075775">
    <property type="protein sequence ID" value="ACO10199.1"/>
    <property type="molecule type" value="mRNA"/>
</dbReference>
<dbReference type="SUPFAM" id="SSF48726">
    <property type="entry name" value="Immunoglobulin"/>
    <property type="match status" value="2"/>
</dbReference>
<dbReference type="Pfam" id="PF13927">
    <property type="entry name" value="Ig_3"/>
    <property type="match status" value="1"/>
</dbReference>
<dbReference type="PANTHER" id="PTHR23279">
    <property type="entry name" value="DEFECTIVE PROBOSCIS EXTENSION RESPONSE DPR -RELATED"/>
    <property type="match status" value="1"/>
</dbReference>